<name>A0A2P5HMD8_DIAHE</name>
<organism evidence="1 2">
    <name type="scientific">Diaporthe helianthi</name>
    <dbReference type="NCBI Taxonomy" id="158607"/>
    <lineage>
        <taxon>Eukaryota</taxon>
        <taxon>Fungi</taxon>
        <taxon>Dikarya</taxon>
        <taxon>Ascomycota</taxon>
        <taxon>Pezizomycotina</taxon>
        <taxon>Sordariomycetes</taxon>
        <taxon>Sordariomycetidae</taxon>
        <taxon>Diaporthales</taxon>
        <taxon>Diaporthaceae</taxon>
        <taxon>Diaporthe</taxon>
    </lineage>
</organism>
<dbReference type="EMBL" id="MAVT02001285">
    <property type="protein sequence ID" value="POS71387.1"/>
    <property type="molecule type" value="Genomic_DNA"/>
</dbReference>
<sequence>MSAFNRNAMSAITGASEPKKLAKYSPASSGTEFAVELATVSNHSDLDHCMQGMQGTPQLFDVEVVDEDVHMVDAPEIEVELDLPELDSTEVFVTVEDPDTVMMEYSPLEPAELHGEDIIIDES</sequence>
<evidence type="ECO:0000313" key="1">
    <source>
        <dbReference type="EMBL" id="POS71387.1"/>
    </source>
</evidence>
<reference evidence="1" key="1">
    <citation type="submission" date="2017-09" db="EMBL/GenBank/DDBJ databases">
        <title>Polyketide synthases of a Diaporthe helianthi virulent isolate.</title>
        <authorList>
            <person name="Baroncelli R."/>
        </authorList>
    </citation>
    <scope>NUCLEOTIDE SEQUENCE [LARGE SCALE GENOMIC DNA]</scope>
    <source>
        <strain evidence="1">7/96</strain>
    </source>
</reference>
<dbReference type="AlphaFoldDB" id="A0A2P5HMD8"/>
<evidence type="ECO:0000313" key="2">
    <source>
        <dbReference type="Proteomes" id="UP000094444"/>
    </source>
</evidence>
<protein>
    <submittedName>
        <fullName evidence="1">Uncharacterized protein</fullName>
    </submittedName>
</protein>
<dbReference type="InParanoid" id="A0A2P5HMD8"/>
<accession>A0A2P5HMD8</accession>
<proteinExistence type="predicted"/>
<comment type="caution">
    <text evidence="1">The sequence shown here is derived from an EMBL/GenBank/DDBJ whole genome shotgun (WGS) entry which is preliminary data.</text>
</comment>
<gene>
    <name evidence="1" type="ORF">DHEL01_v210223</name>
</gene>
<dbReference type="Proteomes" id="UP000094444">
    <property type="component" value="Unassembled WGS sequence"/>
</dbReference>
<keyword evidence="2" id="KW-1185">Reference proteome</keyword>